<dbReference type="EMBL" id="JAAIYP010000034">
    <property type="protein sequence ID" value="NFV80012.1"/>
    <property type="molecule type" value="Genomic_DNA"/>
</dbReference>
<comment type="caution">
    <text evidence="2">The sequence shown here is derived from an EMBL/GenBank/DDBJ whole genome shotgun (WGS) entry which is preliminary data.</text>
</comment>
<accession>A0A7C9UWB4</accession>
<sequence length="137" mass="16182">MMRFAQLKPRTSSLNSRTRSVQAPMTSAQRHEQRRVEYDKARVDDPIRQLYKTKRWAELRRKLYVERNARCECCGCLTVLHKREANEFTPVAEFDHVEGARERPDLFWSEAHIRLLCHPCHSRRTARDQGFARGGTL</sequence>
<reference evidence="2 3" key="1">
    <citation type="submission" date="2020-02" db="EMBL/GenBank/DDBJ databases">
        <authorList>
            <person name="Dziuba M."/>
            <person name="Kuznetsov B."/>
            <person name="Mardanov A."/>
            <person name="Ravin N."/>
            <person name="Grouzdev D."/>
        </authorList>
    </citation>
    <scope>NUCLEOTIDE SEQUENCE [LARGE SCALE GENOMIC DNA]</scope>
    <source>
        <strain evidence="2 3">SpK</strain>
    </source>
</reference>
<protein>
    <recommendedName>
        <fullName evidence="4">HNH endonuclease</fullName>
    </recommendedName>
</protein>
<dbReference type="Proteomes" id="UP000480684">
    <property type="component" value="Unassembled WGS sequence"/>
</dbReference>
<evidence type="ECO:0000313" key="2">
    <source>
        <dbReference type="EMBL" id="NFV80012.1"/>
    </source>
</evidence>
<evidence type="ECO:0008006" key="4">
    <source>
        <dbReference type="Google" id="ProtNLM"/>
    </source>
</evidence>
<organism evidence="2 3">
    <name type="scientific">Magnetospirillum aberrantis SpK</name>
    <dbReference type="NCBI Taxonomy" id="908842"/>
    <lineage>
        <taxon>Bacteria</taxon>
        <taxon>Pseudomonadati</taxon>
        <taxon>Pseudomonadota</taxon>
        <taxon>Alphaproteobacteria</taxon>
        <taxon>Rhodospirillales</taxon>
        <taxon>Rhodospirillaceae</taxon>
        <taxon>Magnetospirillum</taxon>
    </lineage>
</organism>
<feature type="compositionally biased region" description="Polar residues" evidence="1">
    <location>
        <begin position="9"/>
        <end position="28"/>
    </location>
</feature>
<name>A0A7C9UWB4_9PROT</name>
<gene>
    <name evidence="2" type="ORF">G4223_07805</name>
</gene>
<keyword evidence="3" id="KW-1185">Reference proteome</keyword>
<dbReference type="AlphaFoldDB" id="A0A7C9UWB4"/>
<evidence type="ECO:0000256" key="1">
    <source>
        <dbReference type="SAM" id="MobiDB-lite"/>
    </source>
</evidence>
<feature type="region of interest" description="Disordered" evidence="1">
    <location>
        <begin position="1"/>
        <end position="37"/>
    </location>
</feature>
<evidence type="ECO:0000313" key="3">
    <source>
        <dbReference type="Proteomes" id="UP000480684"/>
    </source>
</evidence>
<dbReference type="RefSeq" id="WP_163677372.1">
    <property type="nucleotide sequence ID" value="NZ_JAAIYP010000034.1"/>
</dbReference>
<proteinExistence type="predicted"/>